<dbReference type="EnsemblPlants" id="AUR62019077-RA">
    <property type="protein sequence ID" value="AUR62019077-RA:cds"/>
    <property type="gene ID" value="AUR62019077"/>
</dbReference>
<proteinExistence type="predicted"/>
<feature type="domain" description="GRDP C2" evidence="1">
    <location>
        <begin position="361"/>
        <end position="495"/>
    </location>
</feature>
<dbReference type="Gramene" id="AUR62019077-RA">
    <property type="protein sequence ID" value="AUR62019077-RA:cds"/>
    <property type="gene ID" value="AUR62019077"/>
</dbReference>
<name>A0A803LV33_CHEQI</name>
<dbReference type="InterPro" id="IPR057458">
    <property type="entry name" value="GRDP_C2"/>
</dbReference>
<dbReference type="PANTHER" id="PTHR34365:SF15">
    <property type="entry name" value="GLYCINE-RICH DOMAIN-CONTAINING PROTEIN 1"/>
    <property type="match status" value="1"/>
</dbReference>
<reference evidence="3" key="1">
    <citation type="journal article" date="2017" name="Nature">
        <title>The genome of Chenopodium quinoa.</title>
        <authorList>
            <person name="Jarvis D.E."/>
            <person name="Ho Y.S."/>
            <person name="Lightfoot D.J."/>
            <person name="Schmoeckel S.M."/>
            <person name="Li B."/>
            <person name="Borm T.J.A."/>
            <person name="Ohyanagi H."/>
            <person name="Mineta K."/>
            <person name="Michell C.T."/>
            <person name="Saber N."/>
            <person name="Kharbatia N.M."/>
            <person name="Rupper R.R."/>
            <person name="Sharp A.R."/>
            <person name="Dally N."/>
            <person name="Boughton B.A."/>
            <person name="Woo Y.H."/>
            <person name="Gao G."/>
            <person name="Schijlen E.G.W.M."/>
            <person name="Guo X."/>
            <person name="Momin A.A."/>
            <person name="Negrao S."/>
            <person name="Al-Babili S."/>
            <person name="Gehring C."/>
            <person name="Roessner U."/>
            <person name="Jung C."/>
            <person name="Murphy K."/>
            <person name="Arold S.T."/>
            <person name="Gojobori T."/>
            <person name="van der Linden C.G."/>
            <person name="van Loo E.N."/>
            <person name="Jellen E.N."/>
            <person name="Maughan P.J."/>
            <person name="Tester M."/>
        </authorList>
    </citation>
    <scope>NUCLEOTIDE SEQUENCE [LARGE SCALE GENOMIC DNA]</scope>
    <source>
        <strain evidence="3">cv. PI 614886</strain>
    </source>
</reference>
<accession>A0A803LV33</accession>
<reference evidence="3" key="2">
    <citation type="submission" date="2021-03" db="UniProtKB">
        <authorList>
            <consortium name="EnsemblPlants"/>
        </authorList>
    </citation>
    <scope>IDENTIFICATION</scope>
</reference>
<evidence type="ECO:0008006" key="5">
    <source>
        <dbReference type="Google" id="ProtNLM"/>
    </source>
</evidence>
<dbReference type="Proteomes" id="UP000596660">
    <property type="component" value="Unplaced"/>
</dbReference>
<dbReference type="Pfam" id="PF25335">
    <property type="entry name" value="GRDP_C"/>
    <property type="match status" value="1"/>
</dbReference>
<dbReference type="AlphaFoldDB" id="A0A803LV33"/>
<dbReference type="PANTHER" id="PTHR34365">
    <property type="entry name" value="ENOLASE (DUF1399)"/>
    <property type="match status" value="1"/>
</dbReference>
<keyword evidence="4" id="KW-1185">Reference proteome</keyword>
<organism evidence="3 4">
    <name type="scientific">Chenopodium quinoa</name>
    <name type="common">Quinoa</name>
    <dbReference type="NCBI Taxonomy" id="63459"/>
    <lineage>
        <taxon>Eukaryota</taxon>
        <taxon>Viridiplantae</taxon>
        <taxon>Streptophyta</taxon>
        <taxon>Embryophyta</taxon>
        <taxon>Tracheophyta</taxon>
        <taxon>Spermatophyta</taxon>
        <taxon>Magnoliopsida</taxon>
        <taxon>eudicotyledons</taxon>
        <taxon>Gunneridae</taxon>
        <taxon>Pentapetalae</taxon>
        <taxon>Caryophyllales</taxon>
        <taxon>Chenopodiaceae</taxon>
        <taxon>Chenopodioideae</taxon>
        <taxon>Atripliceae</taxon>
        <taxon>Chenopodium</taxon>
    </lineage>
</organism>
<evidence type="ECO:0000259" key="2">
    <source>
        <dbReference type="Pfam" id="PF25335"/>
    </source>
</evidence>
<dbReference type="OMA" id="VIIFPGR"/>
<dbReference type="Pfam" id="PF07173">
    <property type="entry name" value="GRDP-like"/>
    <property type="match status" value="1"/>
</dbReference>
<dbReference type="InterPro" id="IPR009836">
    <property type="entry name" value="GRDP-like"/>
</dbReference>
<dbReference type="KEGG" id="cqi:110709779"/>
<gene>
    <name evidence="3" type="primary">LOC110709779</name>
</gene>
<sequence>MAMGRALVRSLYLVHHHRRLCCLPYTSITLHFRRLLSVRTSPGIEWSEAQKITLSADLETSARQLLKFLAEIDKNHTLYEGPVLDRAIYRYKNYWLPLLAKNSEPAGLGCPLVVPLDCEWIWHIHRLNPKRYKTDCEELYGRILDHSNVESTTQRTSLNQMNEIWTRMFLDEPFEVDLSNPMTESDAVSKSDSQKSTDYDLVSAVKRQSTFFYQVSRPHVSNNIFLKEAIARYKGFLHLIKKNKEMSIKRFCVPTYDIDLIWHAHQLHSALYCKDTTAICGEVLDHDDTDTDRSEGMKLSVEFMETSKRWEELYGLRYWKAGAMYRGSAPSPLTVDAHIFEKTQKSEILANKSQNIIQLPKKMLIEVLLEIVEVRGLPQRHGDKLFIKFSQRNKNNLHYITEKNLSISTESQKKQVINFQSEPTSELLFELMSKSSTTNYLNSAKIIGTTTISLVDVVNAGQQLSVDRWFELLPPLESKDTNPPISLRISLSFTPPASAPYMLHMVPSGGVKSHTLVLDKAGNPVIGVYMRCVDKSPYEVIGVLESREDSILAKKEGAGWSLMDSQWDFRPRNKPENSYELLGETKVIFFPGKKLDYETKHSSQKDEHDNFTTAVEFSPENPYGKAVALLDLKFGVLQVKEDWFLLPGTISAYCILYDAYGREWEKKLDTMTQEECRDFSVISALDGSGREEDCSGASIGGDGGGGDCSGGSCGGATCGGGCGGCGG</sequence>
<evidence type="ECO:0000313" key="3">
    <source>
        <dbReference type="EnsemblPlants" id="AUR62019077-RA:cds"/>
    </source>
</evidence>
<dbReference type="Pfam" id="PF25334">
    <property type="entry name" value="C2_GRDP"/>
    <property type="match status" value="1"/>
</dbReference>
<evidence type="ECO:0000313" key="4">
    <source>
        <dbReference type="Proteomes" id="UP000596660"/>
    </source>
</evidence>
<evidence type="ECO:0000259" key="1">
    <source>
        <dbReference type="Pfam" id="PF25334"/>
    </source>
</evidence>
<dbReference type="RefSeq" id="XP_021743716.1">
    <property type="nucleotide sequence ID" value="XM_021888024.1"/>
</dbReference>
<feature type="domain" description="GRPD C-terminal" evidence="2">
    <location>
        <begin position="517"/>
        <end position="639"/>
    </location>
</feature>
<dbReference type="GeneID" id="110709779"/>
<dbReference type="RefSeq" id="XP_021743717.1">
    <property type="nucleotide sequence ID" value="XM_021888025.1"/>
</dbReference>
<dbReference type="InterPro" id="IPR057518">
    <property type="entry name" value="GRDP_C"/>
</dbReference>
<dbReference type="OrthoDB" id="2684236at2759"/>
<protein>
    <recommendedName>
        <fullName evidence="5">Glycine-rich domain-containing protein 1</fullName>
    </recommendedName>
</protein>